<feature type="compositionally biased region" description="Basic residues" evidence="1">
    <location>
        <begin position="90"/>
        <end position="103"/>
    </location>
</feature>
<organism evidence="3 4">
    <name type="scientific">Ridgeia piscesae</name>
    <name type="common">Tubeworm</name>
    <dbReference type="NCBI Taxonomy" id="27915"/>
    <lineage>
        <taxon>Eukaryota</taxon>
        <taxon>Metazoa</taxon>
        <taxon>Spiralia</taxon>
        <taxon>Lophotrochozoa</taxon>
        <taxon>Annelida</taxon>
        <taxon>Polychaeta</taxon>
        <taxon>Sedentaria</taxon>
        <taxon>Canalipalpata</taxon>
        <taxon>Sabellida</taxon>
        <taxon>Siboglinidae</taxon>
        <taxon>Ridgeia</taxon>
    </lineage>
</organism>
<dbReference type="InterPro" id="IPR012920">
    <property type="entry name" value="rRNA_MeTfrase_SPB1-like_C"/>
</dbReference>
<proteinExistence type="predicted"/>
<feature type="domain" description="Ribosomal RNA methyltransferase SPB1-like C-terminal" evidence="2">
    <location>
        <begin position="1"/>
        <end position="86"/>
    </location>
</feature>
<evidence type="ECO:0000313" key="4">
    <source>
        <dbReference type="Proteomes" id="UP001209878"/>
    </source>
</evidence>
<dbReference type="Pfam" id="PF07780">
    <property type="entry name" value="Spb1_C"/>
    <property type="match status" value="1"/>
</dbReference>
<dbReference type="Proteomes" id="UP001209878">
    <property type="component" value="Unassembled WGS sequence"/>
</dbReference>
<dbReference type="GO" id="GO:0006364">
    <property type="term" value="P:rRNA processing"/>
    <property type="evidence" value="ECO:0007669"/>
    <property type="project" value="InterPro"/>
</dbReference>
<name>A0AAD9IXF4_RIDPI</name>
<gene>
    <name evidence="3" type="ORF">NP493_4785g00004</name>
</gene>
<dbReference type="GO" id="GO:0005634">
    <property type="term" value="C:nucleus"/>
    <property type="evidence" value="ECO:0007669"/>
    <property type="project" value="InterPro"/>
</dbReference>
<feature type="compositionally biased region" description="Basic and acidic residues" evidence="1">
    <location>
        <begin position="70"/>
        <end position="89"/>
    </location>
</feature>
<sequence length="103" mass="11787">MKKLEKVRKKAESINESADVTDGEKWKQIKDMYRKAGLLTKKKESKAYVVAKKGMGKKVTRPSGVKGHFKVVDPRMKKDNMRAKKEGRQKGKKGKQRGRKGKK</sequence>
<reference evidence="3" key="1">
    <citation type="journal article" date="2023" name="Mol. Biol. Evol.">
        <title>Third-Generation Sequencing Reveals the Adaptive Role of the Epigenome in Three Deep-Sea Polychaetes.</title>
        <authorList>
            <person name="Perez M."/>
            <person name="Aroh O."/>
            <person name="Sun Y."/>
            <person name="Lan Y."/>
            <person name="Juniper S.K."/>
            <person name="Young C.R."/>
            <person name="Angers B."/>
            <person name="Qian P.Y."/>
        </authorList>
    </citation>
    <scope>NUCLEOTIDE SEQUENCE</scope>
    <source>
        <strain evidence="3">R07B-5</strain>
    </source>
</reference>
<dbReference type="EMBL" id="JAODUO010004772">
    <property type="protein sequence ID" value="KAK2142737.1"/>
    <property type="molecule type" value="Genomic_DNA"/>
</dbReference>
<feature type="region of interest" description="Disordered" evidence="1">
    <location>
        <begin position="1"/>
        <end position="20"/>
    </location>
</feature>
<evidence type="ECO:0000259" key="2">
    <source>
        <dbReference type="Pfam" id="PF07780"/>
    </source>
</evidence>
<dbReference type="AlphaFoldDB" id="A0AAD9IXF4"/>
<evidence type="ECO:0000256" key="1">
    <source>
        <dbReference type="SAM" id="MobiDB-lite"/>
    </source>
</evidence>
<keyword evidence="4" id="KW-1185">Reference proteome</keyword>
<comment type="caution">
    <text evidence="3">The sequence shown here is derived from an EMBL/GenBank/DDBJ whole genome shotgun (WGS) entry which is preliminary data.</text>
</comment>
<evidence type="ECO:0000313" key="3">
    <source>
        <dbReference type="EMBL" id="KAK2142737.1"/>
    </source>
</evidence>
<accession>A0AAD9IXF4</accession>
<feature type="region of interest" description="Disordered" evidence="1">
    <location>
        <begin position="53"/>
        <end position="103"/>
    </location>
</feature>
<protein>
    <recommendedName>
        <fullName evidence="2">Ribosomal RNA methyltransferase SPB1-like C-terminal domain-containing protein</fullName>
    </recommendedName>
</protein>
<dbReference type="GO" id="GO:0008168">
    <property type="term" value="F:methyltransferase activity"/>
    <property type="evidence" value="ECO:0007669"/>
    <property type="project" value="InterPro"/>
</dbReference>